<evidence type="ECO:0000313" key="5">
    <source>
        <dbReference type="Proteomes" id="UP000011750"/>
    </source>
</evidence>
<dbReference type="EnsemblPlants" id="Bra040556.1">
    <property type="protein sequence ID" value="Bra040556.1-P"/>
    <property type="gene ID" value="Bra040556"/>
</dbReference>
<evidence type="ECO:0000313" key="4">
    <source>
        <dbReference type="EnsemblPlants" id="Bra040556.1-P"/>
    </source>
</evidence>
<organism evidence="4 5">
    <name type="scientific">Brassica campestris</name>
    <name type="common">Field mustard</name>
    <dbReference type="NCBI Taxonomy" id="3711"/>
    <lineage>
        <taxon>Eukaryota</taxon>
        <taxon>Viridiplantae</taxon>
        <taxon>Streptophyta</taxon>
        <taxon>Embryophyta</taxon>
        <taxon>Tracheophyta</taxon>
        <taxon>Spermatophyta</taxon>
        <taxon>Magnoliopsida</taxon>
        <taxon>eudicotyledons</taxon>
        <taxon>Gunneridae</taxon>
        <taxon>Pentapetalae</taxon>
        <taxon>rosids</taxon>
        <taxon>malvids</taxon>
        <taxon>Brassicales</taxon>
        <taxon>Brassicaceae</taxon>
        <taxon>Brassiceae</taxon>
        <taxon>Brassica</taxon>
    </lineage>
</organism>
<name>M4FHH8_BRACM</name>
<feature type="compositionally biased region" description="Basic and acidic residues" evidence="1">
    <location>
        <begin position="36"/>
        <end position="48"/>
    </location>
</feature>
<dbReference type="GO" id="GO:0003676">
    <property type="term" value="F:nucleic acid binding"/>
    <property type="evidence" value="ECO:0007669"/>
    <property type="project" value="InterPro"/>
</dbReference>
<dbReference type="InterPro" id="IPR012337">
    <property type="entry name" value="RNaseH-like_sf"/>
</dbReference>
<feature type="domain" description="Reverse transcriptase zinc-binding" evidence="3">
    <location>
        <begin position="473"/>
        <end position="543"/>
    </location>
</feature>
<feature type="compositionally biased region" description="Low complexity" evidence="1">
    <location>
        <begin position="11"/>
        <end position="25"/>
    </location>
</feature>
<feature type="compositionally biased region" description="Basic residues" evidence="1">
    <location>
        <begin position="1"/>
        <end position="10"/>
    </location>
</feature>
<dbReference type="InterPro" id="IPR052929">
    <property type="entry name" value="RNase_H-like_EbsB-rel"/>
</dbReference>
<sequence length="795" mass="87682">MKKKKPKKSKSPASKSASKTSPSKDSPVKSVDYDSDSPHSEFVSDAHNDIHADVVAQLPLVSSDLDSPPVPPSDQVVIVDSLTDPSGKTEVDLPIVSSSDKTVIADPSADPSSVQEVIPMILLESSSVIQTTCSSVLPSNSLQTTNDGSHLEPAVQAPIAEAEKKSSCSHLAEALDNTVTPSVVPEEGVTKRRGLFRFNRALTEQEEVTEVVEKAWNSSPLDSVIGKLNNCRRNIIHWAKEKQIQSNKVIKQNQEALEIALSSPNPDTQRIEKLNSELRQAYLAEEQFWQQRSRIQWLKKGDRNTGFFHAATRTRRTINSISVIEDVQGGAVYEEEQIARVISGYFTQIFTTNGNESFSQIQGLSWVVGDGETIRLWNDPWLSFSKPTMPIGPPTKESQALKVSELLCPLTNKWEVHKIRSLVPQYEEAILKIKTSSTPSSDELCWLPEKSGEYSTKTGYGIGMTGARMPTTEDDPVEWLKHIWNVKTAPKLKDFIWRLVKKAIPVSANLEKRGIASFRCKKCNGQEDDLHVFLTCPLAEEVWSLMPILQRPPRLLSSMTELIKQGTRYIPLPPVGVTTPLWPWVLWNLWKARNSLLYENRVFSAKEIVLKSVKDAKEWAQAQFTNEVSIPRAISLHPNQLRSPSPPPIFPQGTLVVNVDAAWDANTGKCGIGGVYSGEVLNHPPAFSGACGHVSSAIMAEAIAVHRAVSNAVFSNVRSLAVLSDSSSLIKLLKAGEHLPELFGIMFDIYHYVSLFEVISFSFISRNFNSEADLVAKSALAGSVMSSVMNSALGE</sequence>
<dbReference type="InterPro" id="IPR044730">
    <property type="entry name" value="RNase_H-like_dom_plant"/>
</dbReference>
<dbReference type="GO" id="GO:0004523">
    <property type="term" value="F:RNA-DNA hybrid ribonuclease activity"/>
    <property type="evidence" value="ECO:0007669"/>
    <property type="project" value="InterPro"/>
</dbReference>
<dbReference type="HOGENOM" id="CLU_353512_0_0_1"/>
<dbReference type="eggNOG" id="KOG1075">
    <property type="taxonomic scope" value="Eukaryota"/>
</dbReference>
<dbReference type="CDD" id="cd06222">
    <property type="entry name" value="RNase_H_like"/>
    <property type="match status" value="1"/>
</dbReference>
<evidence type="ECO:0000256" key="1">
    <source>
        <dbReference type="SAM" id="MobiDB-lite"/>
    </source>
</evidence>
<dbReference type="InterPro" id="IPR026960">
    <property type="entry name" value="RVT-Znf"/>
</dbReference>
<evidence type="ECO:0000259" key="3">
    <source>
        <dbReference type="Pfam" id="PF13966"/>
    </source>
</evidence>
<dbReference type="PANTHER" id="PTHR47074">
    <property type="entry name" value="BNAC02G40300D PROTEIN"/>
    <property type="match status" value="1"/>
</dbReference>
<proteinExistence type="predicted"/>
<dbReference type="Gramene" id="Bra040556.1">
    <property type="protein sequence ID" value="Bra040556.1-P"/>
    <property type="gene ID" value="Bra040556"/>
</dbReference>
<dbReference type="Pfam" id="PF13456">
    <property type="entry name" value="RVT_3"/>
    <property type="match status" value="1"/>
</dbReference>
<feature type="domain" description="RNase H type-1" evidence="2">
    <location>
        <begin position="658"/>
        <end position="779"/>
    </location>
</feature>
<dbReference type="Gene3D" id="3.30.420.10">
    <property type="entry name" value="Ribonuclease H-like superfamily/Ribonuclease H"/>
    <property type="match status" value="1"/>
</dbReference>
<dbReference type="SUPFAM" id="SSF53098">
    <property type="entry name" value="Ribonuclease H-like"/>
    <property type="match status" value="1"/>
</dbReference>
<reference evidence="5" key="1">
    <citation type="journal article" date="2011" name="Nat. Genet.">
        <title>The genome of the mesopolyploid crop species Brassica rapa.</title>
        <authorList>
            <consortium name="Brassica rapa Genome Sequencing Project Consortium"/>
            <person name="Wang X."/>
            <person name="Wang H."/>
            <person name="Wang J."/>
            <person name="Sun R."/>
            <person name="Wu J."/>
            <person name="Liu S."/>
            <person name="Bai Y."/>
            <person name="Mun J.H."/>
            <person name="Bancroft I."/>
            <person name="Cheng F."/>
            <person name="Huang S."/>
            <person name="Li X."/>
            <person name="Hua W."/>
            <person name="Wang J."/>
            <person name="Wang X."/>
            <person name="Freeling M."/>
            <person name="Pires J.C."/>
            <person name="Paterson A.H."/>
            <person name="Chalhoub B."/>
            <person name="Wang B."/>
            <person name="Hayward A."/>
            <person name="Sharpe A.G."/>
            <person name="Park B.S."/>
            <person name="Weisshaar B."/>
            <person name="Liu B."/>
            <person name="Li B."/>
            <person name="Liu B."/>
            <person name="Tong C."/>
            <person name="Song C."/>
            <person name="Duran C."/>
            <person name="Peng C."/>
            <person name="Geng C."/>
            <person name="Koh C."/>
            <person name="Lin C."/>
            <person name="Edwards D."/>
            <person name="Mu D."/>
            <person name="Shen D."/>
            <person name="Soumpourou E."/>
            <person name="Li F."/>
            <person name="Fraser F."/>
            <person name="Conant G."/>
            <person name="Lassalle G."/>
            <person name="King G.J."/>
            <person name="Bonnema G."/>
            <person name="Tang H."/>
            <person name="Wang H."/>
            <person name="Belcram H."/>
            <person name="Zhou H."/>
            <person name="Hirakawa H."/>
            <person name="Abe H."/>
            <person name="Guo H."/>
            <person name="Wang H."/>
            <person name="Jin H."/>
            <person name="Parkin I.A."/>
            <person name="Batley J."/>
            <person name="Kim J.S."/>
            <person name="Just J."/>
            <person name="Li J."/>
            <person name="Xu J."/>
            <person name="Deng J."/>
            <person name="Kim J.A."/>
            <person name="Li J."/>
            <person name="Yu J."/>
            <person name="Meng J."/>
            <person name="Wang J."/>
            <person name="Min J."/>
            <person name="Poulain J."/>
            <person name="Wang J."/>
            <person name="Hatakeyama K."/>
            <person name="Wu K."/>
            <person name="Wang L."/>
            <person name="Fang L."/>
            <person name="Trick M."/>
            <person name="Links M.G."/>
            <person name="Zhao M."/>
            <person name="Jin M."/>
            <person name="Ramchiary N."/>
            <person name="Drou N."/>
            <person name="Berkman P.J."/>
            <person name="Cai Q."/>
            <person name="Huang Q."/>
            <person name="Li R."/>
            <person name="Tabata S."/>
            <person name="Cheng S."/>
            <person name="Zhang S."/>
            <person name="Zhang S."/>
            <person name="Huang S."/>
            <person name="Sato S."/>
            <person name="Sun S."/>
            <person name="Kwon S.J."/>
            <person name="Choi S.R."/>
            <person name="Lee T.H."/>
            <person name="Fan W."/>
            <person name="Zhao X."/>
            <person name="Tan X."/>
            <person name="Xu X."/>
            <person name="Wang Y."/>
            <person name="Qiu Y."/>
            <person name="Yin Y."/>
            <person name="Li Y."/>
            <person name="Du Y."/>
            <person name="Liao Y."/>
            <person name="Lim Y."/>
            <person name="Narusaka Y."/>
            <person name="Wang Y."/>
            <person name="Wang Z."/>
            <person name="Li Z."/>
            <person name="Wang Z."/>
            <person name="Xiong Z."/>
            <person name="Zhang Z."/>
        </authorList>
    </citation>
    <scope>NUCLEOTIDE SEQUENCE [LARGE SCALE GENOMIC DNA]</scope>
    <source>
        <strain evidence="5">cv. Chiifu-401-42</strain>
    </source>
</reference>
<protein>
    <submittedName>
        <fullName evidence="4">Uncharacterized protein</fullName>
    </submittedName>
</protein>
<dbReference type="Pfam" id="PF13966">
    <property type="entry name" value="zf-RVT"/>
    <property type="match status" value="1"/>
</dbReference>
<keyword evidence="5" id="KW-1185">Reference proteome</keyword>
<feature type="region of interest" description="Disordered" evidence="1">
    <location>
        <begin position="1"/>
        <end position="48"/>
    </location>
</feature>
<dbReference type="AlphaFoldDB" id="M4FHH8"/>
<dbReference type="Proteomes" id="UP000011750">
    <property type="component" value="Unassembled WGS sequence"/>
</dbReference>
<dbReference type="InterPro" id="IPR002156">
    <property type="entry name" value="RNaseH_domain"/>
</dbReference>
<dbReference type="OMA" id="CEVECHT"/>
<reference evidence="5" key="2">
    <citation type="journal article" date="2018" name="Hortic Res">
        <title>Improved Brassica rapa reference genome by single-molecule sequencing and chromosome conformation capture technologies.</title>
        <authorList>
            <person name="Zhang L."/>
            <person name="Cai X."/>
            <person name="Wu J."/>
            <person name="Liu M."/>
            <person name="Grob S."/>
            <person name="Cheng F."/>
            <person name="Liang J."/>
            <person name="Cai C."/>
            <person name="Liu Z."/>
            <person name="Liu B."/>
            <person name="Wang F."/>
            <person name="Li S."/>
            <person name="Liu F."/>
            <person name="Li X."/>
            <person name="Cheng L."/>
            <person name="Yang W."/>
            <person name="Li M.H."/>
            <person name="Grossniklaus U."/>
            <person name="Zheng H."/>
            <person name="Wang X."/>
        </authorList>
    </citation>
    <scope>NUCLEOTIDE SEQUENCE [LARGE SCALE GENOMIC DNA]</scope>
    <source>
        <strain evidence="5">cv. Chiifu-401-42</strain>
    </source>
</reference>
<dbReference type="PANTHER" id="PTHR47074:SF49">
    <property type="entry name" value="POLYNUCLEOTIDYL TRANSFERASE, RIBONUCLEASE H-LIKE SUPERFAMILY PROTEIN"/>
    <property type="match status" value="1"/>
</dbReference>
<reference evidence="4" key="3">
    <citation type="submission" date="2023-03" db="UniProtKB">
        <authorList>
            <consortium name="EnsemblPlants"/>
        </authorList>
    </citation>
    <scope>IDENTIFICATION</scope>
    <source>
        <strain evidence="4">cv. Chiifu-401-42</strain>
    </source>
</reference>
<accession>M4FHH8</accession>
<dbReference type="InterPro" id="IPR036397">
    <property type="entry name" value="RNaseH_sf"/>
</dbReference>
<evidence type="ECO:0000259" key="2">
    <source>
        <dbReference type="Pfam" id="PF13456"/>
    </source>
</evidence>
<dbReference type="InParanoid" id="M4FHH8"/>